<dbReference type="RefSeq" id="XP_033592276.1">
    <property type="nucleotide sequence ID" value="XM_033736823.1"/>
</dbReference>
<dbReference type="OrthoDB" id="5946236at2759"/>
<reference evidence="3" key="1">
    <citation type="journal article" date="2020" name="Stud. Mycol.">
        <title>101 Dothideomycetes genomes: a test case for predicting lifestyles and emergence of pathogens.</title>
        <authorList>
            <person name="Haridas S."/>
            <person name="Albert R."/>
            <person name="Binder M."/>
            <person name="Bloem J."/>
            <person name="Labutti K."/>
            <person name="Salamov A."/>
            <person name="Andreopoulos B."/>
            <person name="Baker S."/>
            <person name="Barry K."/>
            <person name="Bills G."/>
            <person name="Bluhm B."/>
            <person name="Cannon C."/>
            <person name="Castanera R."/>
            <person name="Culley D."/>
            <person name="Daum C."/>
            <person name="Ezra D."/>
            <person name="Gonzalez J."/>
            <person name="Henrissat B."/>
            <person name="Kuo A."/>
            <person name="Liang C."/>
            <person name="Lipzen A."/>
            <person name="Lutzoni F."/>
            <person name="Magnuson J."/>
            <person name="Mondo S."/>
            <person name="Nolan M."/>
            <person name="Ohm R."/>
            <person name="Pangilinan J."/>
            <person name="Park H.-J."/>
            <person name="Ramirez L."/>
            <person name="Alfaro M."/>
            <person name="Sun H."/>
            <person name="Tritt A."/>
            <person name="Yoshinaga Y."/>
            <person name="Zwiers L.-H."/>
            <person name="Turgeon B."/>
            <person name="Goodwin S."/>
            <person name="Spatafora J."/>
            <person name="Crous P."/>
            <person name="Grigoriev I."/>
        </authorList>
    </citation>
    <scope>NUCLEOTIDE SEQUENCE</scope>
    <source>
        <strain evidence="3">CBS 113389</strain>
    </source>
</reference>
<keyword evidence="1" id="KW-0547">Nucleotide-binding</keyword>
<organism evidence="3 4">
    <name type="scientific">Neohortaea acidophila</name>
    <dbReference type="NCBI Taxonomy" id="245834"/>
    <lineage>
        <taxon>Eukaryota</taxon>
        <taxon>Fungi</taxon>
        <taxon>Dikarya</taxon>
        <taxon>Ascomycota</taxon>
        <taxon>Pezizomycotina</taxon>
        <taxon>Dothideomycetes</taxon>
        <taxon>Dothideomycetidae</taxon>
        <taxon>Mycosphaerellales</taxon>
        <taxon>Teratosphaeriaceae</taxon>
        <taxon>Neohortaea</taxon>
    </lineage>
</organism>
<dbReference type="PANTHER" id="PTHR37018:SF1">
    <property type="entry name" value="CULTURE SPECIFIC PROTEIN, PUTATIVE (AFU_ORTHOLOGUE AFUA_2G00130)-RELATED"/>
    <property type="match status" value="1"/>
</dbReference>
<feature type="domain" description="ATP-grasp" evidence="2">
    <location>
        <begin position="215"/>
        <end position="430"/>
    </location>
</feature>
<evidence type="ECO:0000313" key="3">
    <source>
        <dbReference type="EMBL" id="KAF2485707.1"/>
    </source>
</evidence>
<proteinExistence type="predicted"/>
<evidence type="ECO:0000256" key="1">
    <source>
        <dbReference type="PROSITE-ProRule" id="PRU00409"/>
    </source>
</evidence>
<dbReference type="PANTHER" id="PTHR37018">
    <property type="entry name" value="CULTURE SPECIFIC PROTEIN, PUTATIVE (AFU_ORTHOLOGUE AFUA_2G00130)-RELATED"/>
    <property type="match status" value="1"/>
</dbReference>
<dbReference type="Pfam" id="PF02655">
    <property type="entry name" value="ATP-grasp_3"/>
    <property type="match status" value="1"/>
</dbReference>
<accession>A0A6A6Q2Q7</accession>
<protein>
    <recommendedName>
        <fullName evidence="2">ATP-grasp domain-containing protein</fullName>
    </recommendedName>
</protein>
<dbReference type="AlphaFoldDB" id="A0A6A6Q2Q7"/>
<keyword evidence="1" id="KW-0067">ATP-binding</keyword>
<evidence type="ECO:0000313" key="4">
    <source>
        <dbReference type="Proteomes" id="UP000799767"/>
    </source>
</evidence>
<sequence length="500" mass="55483">MTGDLPNGTAAPSHQEGGFPHVVLDTTLHDLYAAEYPDHNGEVPETLCHFKPNADRRYKEIPLNNKFLITSSNVASGSDLAHLQLENVSNLLMFPVGRGKVAYVASEGISDDPSLSRESVDAAAKRGFMILPENQRPVITTHANQEDFVANHDGSPIRWGFSVDFAERLPALLPPEKVFEINSKRWLAECDLRSANDKIIDCECVCDHHTTKAGKWYYGAGDCTACKETVSGEIARVLRVLEETPVPYVLKLTQSLGSVGTHIVQNEEDRKKVMEYMSTDNLPAYLPRISEGNAHIWPTALVVSEFIKGDTMALNFFVKKDGSPIFVCACQQLTTRTSDSGRQSTGIIFDEQEEMEKKYYDTLCEIGKALRKEGYFGQVGADIMEDPDDGTQYVIDLNVRTPTSYTLGLIKGHCKKRGFGVGIIYECVILKVSRDDFEKQFHQEFQEGRIILLGCTRLGTKNAWAYPTILVGEAKEDIDKLSERIMKLEVGGEESEAGAG</sequence>
<dbReference type="Gene3D" id="3.30.470.20">
    <property type="entry name" value="ATP-grasp fold, B domain"/>
    <property type="match status" value="1"/>
</dbReference>
<dbReference type="Proteomes" id="UP000799767">
    <property type="component" value="Unassembled WGS sequence"/>
</dbReference>
<dbReference type="InterPro" id="IPR011761">
    <property type="entry name" value="ATP-grasp"/>
</dbReference>
<dbReference type="PROSITE" id="PS50975">
    <property type="entry name" value="ATP_GRASP"/>
    <property type="match status" value="1"/>
</dbReference>
<dbReference type="GeneID" id="54477825"/>
<dbReference type="GO" id="GO:0046872">
    <property type="term" value="F:metal ion binding"/>
    <property type="evidence" value="ECO:0007669"/>
    <property type="project" value="InterPro"/>
</dbReference>
<keyword evidence="4" id="KW-1185">Reference proteome</keyword>
<dbReference type="SUPFAM" id="SSF56059">
    <property type="entry name" value="Glutathione synthetase ATP-binding domain-like"/>
    <property type="match status" value="1"/>
</dbReference>
<dbReference type="InterPro" id="IPR003806">
    <property type="entry name" value="ATP-grasp_PylC-type"/>
</dbReference>
<dbReference type="GO" id="GO:0005524">
    <property type="term" value="F:ATP binding"/>
    <property type="evidence" value="ECO:0007669"/>
    <property type="project" value="UniProtKB-UniRule"/>
</dbReference>
<dbReference type="InterPro" id="IPR053269">
    <property type="entry name" value="Asp-Met_ligase"/>
</dbReference>
<evidence type="ECO:0000259" key="2">
    <source>
        <dbReference type="PROSITE" id="PS50975"/>
    </source>
</evidence>
<gene>
    <name evidence="3" type="ORF">BDY17DRAFT_322529</name>
</gene>
<dbReference type="EMBL" id="MU001633">
    <property type="protein sequence ID" value="KAF2485707.1"/>
    <property type="molecule type" value="Genomic_DNA"/>
</dbReference>
<name>A0A6A6Q2Q7_9PEZI</name>